<dbReference type="Pfam" id="PF12796">
    <property type="entry name" value="Ank_2"/>
    <property type="match status" value="1"/>
</dbReference>
<dbReference type="PANTHER" id="PTHR24171">
    <property type="entry name" value="ANKYRIN REPEAT DOMAIN-CONTAINING PROTEIN 39-RELATED"/>
    <property type="match status" value="1"/>
</dbReference>
<organism evidence="4 5">
    <name type="scientific">Apatococcus fuscideae</name>
    <dbReference type="NCBI Taxonomy" id="2026836"/>
    <lineage>
        <taxon>Eukaryota</taxon>
        <taxon>Viridiplantae</taxon>
        <taxon>Chlorophyta</taxon>
        <taxon>core chlorophytes</taxon>
        <taxon>Trebouxiophyceae</taxon>
        <taxon>Chlorellales</taxon>
        <taxon>Chlorellaceae</taxon>
        <taxon>Apatococcus</taxon>
    </lineage>
</organism>
<reference evidence="4 5" key="1">
    <citation type="journal article" date="2024" name="Nat. Commun.">
        <title>Phylogenomics reveals the evolutionary origins of lichenization in chlorophyte algae.</title>
        <authorList>
            <person name="Puginier C."/>
            <person name="Libourel C."/>
            <person name="Otte J."/>
            <person name="Skaloud P."/>
            <person name="Haon M."/>
            <person name="Grisel S."/>
            <person name="Petersen M."/>
            <person name="Berrin J.G."/>
            <person name="Delaux P.M."/>
            <person name="Dal Grande F."/>
            <person name="Keller J."/>
        </authorList>
    </citation>
    <scope>NUCLEOTIDE SEQUENCE [LARGE SCALE GENOMIC DNA]</scope>
    <source>
        <strain evidence="4 5">SAG 2523</strain>
    </source>
</reference>
<keyword evidence="1" id="KW-0677">Repeat</keyword>
<dbReference type="PROSITE" id="PS50297">
    <property type="entry name" value="ANK_REP_REGION"/>
    <property type="match status" value="2"/>
</dbReference>
<dbReference type="AlphaFoldDB" id="A0AAW1ST47"/>
<dbReference type="GO" id="GO:0085020">
    <property type="term" value="P:protein K6-linked ubiquitination"/>
    <property type="evidence" value="ECO:0007669"/>
    <property type="project" value="TreeGrafter"/>
</dbReference>
<accession>A0AAW1ST47</accession>
<dbReference type="Gene3D" id="1.25.40.20">
    <property type="entry name" value="Ankyrin repeat-containing domain"/>
    <property type="match status" value="2"/>
</dbReference>
<protein>
    <recommendedName>
        <fullName evidence="6">STI1/HOP DP domain-containing protein</fullName>
    </recommendedName>
</protein>
<evidence type="ECO:0000256" key="2">
    <source>
        <dbReference type="ARBA" id="ARBA00023043"/>
    </source>
</evidence>
<evidence type="ECO:0000313" key="4">
    <source>
        <dbReference type="EMBL" id="KAK9858465.1"/>
    </source>
</evidence>
<evidence type="ECO:0000256" key="3">
    <source>
        <dbReference type="PROSITE-ProRule" id="PRU00023"/>
    </source>
</evidence>
<dbReference type="SMART" id="SM00248">
    <property type="entry name" value="ANK"/>
    <property type="match status" value="3"/>
</dbReference>
<dbReference type="EMBL" id="JALJOV010000918">
    <property type="protein sequence ID" value="KAK9858465.1"/>
    <property type="molecule type" value="Genomic_DNA"/>
</dbReference>
<evidence type="ECO:0000313" key="5">
    <source>
        <dbReference type="Proteomes" id="UP001485043"/>
    </source>
</evidence>
<dbReference type="SUPFAM" id="SSF48403">
    <property type="entry name" value="Ankyrin repeat"/>
    <property type="match status" value="1"/>
</dbReference>
<keyword evidence="2 3" id="KW-0040">ANK repeat</keyword>
<feature type="repeat" description="ANK" evidence="3">
    <location>
        <begin position="217"/>
        <end position="249"/>
    </location>
</feature>
<dbReference type="PROSITE" id="PS50088">
    <property type="entry name" value="ANK_REPEAT"/>
    <property type="match status" value="2"/>
</dbReference>
<keyword evidence="5" id="KW-1185">Reference proteome</keyword>
<dbReference type="InterPro" id="IPR036770">
    <property type="entry name" value="Ankyrin_rpt-contain_sf"/>
</dbReference>
<dbReference type="PANTHER" id="PTHR24171:SF8">
    <property type="entry name" value="BRCA1-ASSOCIATED RING DOMAIN PROTEIN 1"/>
    <property type="match status" value="1"/>
</dbReference>
<sequence>MSGFALHQGVSSSGQHICTTLPKLRRQPARRCQAFSCRGQSEAEIREAMKDPKMQERMKQMQAEMQKPEVQKELQQMTSMMQNKDMMAKMQELQNDPELRPMFEEMKTGGMGAMMKYWNDPKVLAKIGEKMGQVPQAAAAQSPAAPTASAPEVTSLLDAARYGDVEAAEDFIAIGKDVNAGDKDQRRPLHYAVAYNHFAVLEVLLAASADLESKDGKANTPLHYAAGYARPDFVKRLLQAGASKSPRNDSNHTAFDLIKNETRNPLNQNQEILNLLRL</sequence>
<evidence type="ECO:0008006" key="6">
    <source>
        <dbReference type="Google" id="ProtNLM"/>
    </source>
</evidence>
<dbReference type="GO" id="GO:0004842">
    <property type="term" value="F:ubiquitin-protein transferase activity"/>
    <property type="evidence" value="ECO:0007669"/>
    <property type="project" value="TreeGrafter"/>
</dbReference>
<feature type="repeat" description="ANK" evidence="3">
    <location>
        <begin position="184"/>
        <end position="216"/>
    </location>
</feature>
<dbReference type="Proteomes" id="UP001485043">
    <property type="component" value="Unassembled WGS sequence"/>
</dbReference>
<comment type="caution">
    <text evidence="4">The sequence shown here is derived from an EMBL/GenBank/DDBJ whole genome shotgun (WGS) entry which is preliminary data.</text>
</comment>
<name>A0AAW1ST47_9CHLO</name>
<proteinExistence type="predicted"/>
<dbReference type="InterPro" id="IPR002110">
    <property type="entry name" value="Ankyrin_rpt"/>
</dbReference>
<evidence type="ECO:0000256" key="1">
    <source>
        <dbReference type="ARBA" id="ARBA00022737"/>
    </source>
</evidence>
<gene>
    <name evidence="4" type="ORF">WJX84_003235</name>
</gene>